<dbReference type="InterPro" id="IPR010559">
    <property type="entry name" value="Sig_transdc_His_kin_internal"/>
</dbReference>
<keyword evidence="12" id="KW-1185">Reference proteome</keyword>
<evidence type="ECO:0000256" key="2">
    <source>
        <dbReference type="ARBA" id="ARBA00004370"/>
    </source>
</evidence>
<dbReference type="SMART" id="SM00387">
    <property type="entry name" value="HATPase_c"/>
    <property type="match status" value="1"/>
</dbReference>
<dbReference type="PROSITE" id="PS50885">
    <property type="entry name" value="HAMP"/>
    <property type="match status" value="1"/>
</dbReference>
<keyword evidence="5" id="KW-0808">Transferase</keyword>
<evidence type="ECO:0000259" key="9">
    <source>
        <dbReference type="PROSITE" id="PS50109"/>
    </source>
</evidence>
<evidence type="ECO:0000256" key="7">
    <source>
        <dbReference type="SAM" id="Coils"/>
    </source>
</evidence>
<dbReference type="Gene3D" id="3.30.565.10">
    <property type="entry name" value="Histidine kinase-like ATPase, C-terminal domain"/>
    <property type="match status" value="1"/>
</dbReference>
<dbReference type="Pfam" id="PF02518">
    <property type="entry name" value="HATPase_c"/>
    <property type="match status" value="1"/>
</dbReference>
<keyword evidence="7" id="KW-0175">Coiled coil</keyword>
<comment type="catalytic activity">
    <reaction evidence="1">
        <text>ATP + protein L-histidine = ADP + protein N-phospho-L-histidine.</text>
        <dbReference type="EC" id="2.7.13.3"/>
    </reaction>
</comment>
<keyword evidence="8" id="KW-0812">Transmembrane</keyword>
<protein>
    <recommendedName>
        <fullName evidence="3">histidine kinase</fullName>
        <ecNumber evidence="3">2.7.13.3</ecNumber>
    </recommendedName>
</protein>
<evidence type="ECO:0000259" key="10">
    <source>
        <dbReference type="PROSITE" id="PS50885"/>
    </source>
</evidence>
<dbReference type="SUPFAM" id="SSF158472">
    <property type="entry name" value="HAMP domain-like"/>
    <property type="match status" value="1"/>
</dbReference>
<dbReference type="Pfam" id="PF00672">
    <property type="entry name" value="HAMP"/>
    <property type="match status" value="1"/>
</dbReference>
<dbReference type="EMBL" id="CP094929">
    <property type="protein sequence ID" value="UOM51674.1"/>
    <property type="molecule type" value="Genomic_DNA"/>
</dbReference>
<dbReference type="PROSITE" id="PS50109">
    <property type="entry name" value="HIS_KIN"/>
    <property type="match status" value="1"/>
</dbReference>
<keyword evidence="8" id="KW-1133">Transmembrane helix</keyword>
<dbReference type="GO" id="GO:0016301">
    <property type="term" value="F:kinase activity"/>
    <property type="evidence" value="ECO:0007669"/>
    <property type="project" value="UniProtKB-KW"/>
</dbReference>
<proteinExistence type="predicted"/>
<feature type="domain" description="HAMP" evidence="10">
    <location>
        <begin position="103"/>
        <end position="156"/>
    </location>
</feature>
<keyword evidence="8" id="KW-0472">Membrane</keyword>
<evidence type="ECO:0000256" key="1">
    <source>
        <dbReference type="ARBA" id="ARBA00000085"/>
    </source>
</evidence>
<keyword evidence="4" id="KW-0597">Phosphoprotein</keyword>
<dbReference type="InterPro" id="IPR003594">
    <property type="entry name" value="HATPase_dom"/>
</dbReference>
<dbReference type="SMART" id="SM00304">
    <property type="entry name" value="HAMP"/>
    <property type="match status" value="1"/>
</dbReference>
<sequence length="402" mass="46148">MEQYLLVQAVNTTYNNYRTYLSAMQDQLLKNNIDKASTMYYSNLEPRLNYLYLYVQQLIERAIMDNQSAYDRLIRLNDDLDAVYGLTVLVMILFGFAAFKEVIRILATVQEMARSSKAITAGDYDRPEISVHRKDEIGDMARAFNEMKKAMRNQVRLLTANNEMEKEIHKKNTEALAMQNLLEREKLQLLRSQINPHFLFNTINVIKYTAQEENAEETDALLSSLARLFRYALADNEVQVPLSREIQIVDEYYSLYKARFKEKMSLYWDISPSLVLTETLVPSFFLQPLVENSFKHGLGPKESAGSVWLTLEEKDGILFVQVRDDGVGMKNEALEALHSRLLDSPVTGEHIGLYTVAARLKLLDARCSLKVSSEEGYGTTISIEMPLVLKKEEEEDDQDTDS</sequence>
<evidence type="ECO:0000256" key="8">
    <source>
        <dbReference type="SAM" id="Phobius"/>
    </source>
</evidence>
<feature type="transmembrane region" description="Helical" evidence="8">
    <location>
        <begin position="82"/>
        <end position="99"/>
    </location>
</feature>
<feature type="coiled-coil region" evidence="7">
    <location>
        <begin position="147"/>
        <end position="181"/>
    </location>
</feature>
<name>A0ABY4DCA6_9SPIR</name>
<dbReference type="InterPro" id="IPR036890">
    <property type="entry name" value="HATPase_C_sf"/>
</dbReference>
<dbReference type="InterPro" id="IPR005467">
    <property type="entry name" value="His_kinase_dom"/>
</dbReference>
<evidence type="ECO:0000313" key="12">
    <source>
        <dbReference type="Proteomes" id="UP000829708"/>
    </source>
</evidence>
<evidence type="ECO:0000313" key="11">
    <source>
        <dbReference type="EMBL" id="UOM51674.1"/>
    </source>
</evidence>
<dbReference type="Pfam" id="PF06580">
    <property type="entry name" value="His_kinase"/>
    <property type="match status" value="1"/>
</dbReference>
<gene>
    <name evidence="11" type="ORF">MUG09_02645</name>
</gene>
<reference evidence="12" key="1">
    <citation type="journal article" date="2024" name="J Bioinform Genom">
        <title>Complete genome sequence of the type strain bacterium Sphaerochaeta associata GLS2t (VKM B-2742)t.</title>
        <authorList>
            <person name="Troshina O.Y."/>
            <person name="Tepeeva A.N."/>
            <person name="Arzamasceva V.O."/>
            <person name="Whitman W.B."/>
            <person name="Varghese N."/>
            <person name="Shapiro N."/>
            <person name="Woyke T."/>
            <person name="Kripides N.C."/>
            <person name="Vasilenko O.V."/>
        </authorList>
    </citation>
    <scope>NUCLEOTIDE SEQUENCE [LARGE SCALE GENOMIC DNA]</scope>
    <source>
        <strain evidence="12">GLS2T</strain>
    </source>
</reference>
<dbReference type="InterPro" id="IPR050640">
    <property type="entry name" value="Bact_2-comp_sensor_kinase"/>
</dbReference>
<dbReference type="Gene3D" id="6.10.340.10">
    <property type="match status" value="1"/>
</dbReference>
<dbReference type="Proteomes" id="UP000829708">
    <property type="component" value="Chromosome"/>
</dbReference>
<dbReference type="PANTHER" id="PTHR34220:SF7">
    <property type="entry name" value="SENSOR HISTIDINE KINASE YPDA"/>
    <property type="match status" value="1"/>
</dbReference>
<feature type="domain" description="Histidine kinase" evidence="9">
    <location>
        <begin position="286"/>
        <end position="389"/>
    </location>
</feature>
<keyword evidence="6 11" id="KW-0418">Kinase</keyword>
<evidence type="ECO:0000256" key="5">
    <source>
        <dbReference type="ARBA" id="ARBA00022679"/>
    </source>
</evidence>
<dbReference type="InterPro" id="IPR003660">
    <property type="entry name" value="HAMP_dom"/>
</dbReference>
<evidence type="ECO:0000256" key="6">
    <source>
        <dbReference type="ARBA" id="ARBA00022777"/>
    </source>
</evidence>
<accession>A0ABY4DCA6</accession>
<dbReference type="PANTHER" id="PTHR34220">
    <property type="entry name" value="SENSOR HISTIDINE KINASE YPDA"/>
    <property type="match status" value="1"/>
</dbReference>
<organism evidence="11 12">
    <name type="scientific">Sphaerochaeta associata</name>
    <dbReference type="NCBI Taxonomy" id="1129264"/>
    <lineage>
        <taxon>Bacteria</taxon>
        <taxon>Pseudomonadati</taxon>
        <taxon>Spirochaetota</taxon>
        <taxon>Spirochaetia</taxon>
        <taxon>Spirochaetales</taxon>
        <taxon>Sphaerochaetaceae</taxon>
        <taxon>Sphaerochaeta</taxon>
    </lineage>
</organism>
<dbReference type="RefSeq" id="WP_244773292.1">
    <property type="nucleotide sequence ID" value="NZ_CP094929.1"/>
</dbReference>
<dbReference type="EC" id="2.7.13.3" evidence="3"/>
<dbReference type="SUPFAM" id="SSF55874">
    <property type="entry name" value="ATPase domain of HSP90 chaperone/DNA topoisomerase II/histidine kinase"/>
    <property type="match status" value="1"/>
</dbReference>
<evidence type="ECO:0000256" key="4">
    <source>
        <dbReference type="ARBA" id="ARBA00022553"/>
    </source>
</evidence>
<evidence type="ECO:0000256" key="3">
    <source>
        <dbReference type="ARBA" id="ARBA00012438"/>
    </source>
</evidence>
<comment type="subcellular location">
    <subcellularLocation>
        <location evidence="2">Membrane</location>
    </subcellularLocation>
</comment>
<dbReference type="CDD" id="cd06225">
    <property type="entry name" value="HAMP"/>
    <property type="match status" value="1"/>
</dbReference>